<evidence type="ECO:0000256" key="1">
    <source>
        <dbReference type="ARBA" id="ARBA00001974"/>
    </source>
</evidence>
<reference evidence="15 16" key="1">
    <citation type="submission" date="2020-02" db="EMBL/GenBank/DDBJ databases">
        <authorList>
            <person name="Kim M.K."/>
        </authorList>
    </citation>
    <scope>NUCLEOTIDE SEQUENCE [LARGE SCALE GENOMIC DNA]</scope>
    <source>
        <strain evidence="15 16">BT327</strain>
    </source>
</reference>
<dbReference type="SUPFAM" id="SSF47203">
    <property type="entry name" value="Acyl-CoA dehydrogenase C-terminal domain-like"/>
    <property type="match status" value="1"/>
</dbReference>
<feature type="domain" description="Acyl-CoA oxidase/dehydrogenase middle" evidence="13">
    <location>
        <begin position="135"/>
        <end position="226"/>
    </location>
</feature>
<evidence type="ECO:0000256" key="8">
    <source>
        <dbReference type="ARBA" id="ARBA00037927"/>
    </source>
</evidence>
<evidence type="ECO:0000256" key="5">
    <source>
        <dbReference type="ARBA" id="ARBA00022946"/>
    </source>
</evidence>
<dbReference type="Gene3D" id="1.20.140.10">
    <property type="entry name" value="Butyryl-CoA Dehydrogenase, subunit A, domain 3"/>
    <property type="match status" value="1"/>
</dbReference>
<name>A0A6B3LX48_9BACT</name>
<dbReference type="GO" id="GO:0033539">
    <property type="term" value="P:fatty acid beta-oxidation using acyl-CoA dehydrogenase"/>
    <property type="evidence" value="ECO:0007669"/>
    <property type="project" value="TreeGrafter"/>
</dbReference>
<dbReference type="Gene3D" id="2.40.110.10">
    <property type="entry name" value="Butyryl-CoA Dehydrogenase, subunit A, domain 2"/>
    <property type="match status" value="1"/>
</dbReference>
<proteinExistence type="inferred from homology"/>
<keyword evidence="5" id="KW-0809">Transit peptide</keyword>
<evidence type="ECO:0000256" key="2">
    <source>
        <dbReference type="ARBA" id="ARBA00009347"/>
    </source>
</evidence>
<dbReference type="Pfam" id="PF02770">
    <property type="entry name" value="Acyl-CoA_dh_M"/>
    <property type="match status" value="1"/>
</dbReference>
<keyword evidence="6 11" id="KW-0560">Oxidoreductase</keyword>
<protein>
    <recommendedName>
        <fullName evidence="9">glutaryl-CoA dehydrogenase (ETF)</fullName>
        <ecNumber evidence="9">1.3.8.6</ecNumber>
    </recommendedName>
</protein>
<dbReference type="InterPro" id="IPR009100">
    <property type="entry name" value="AcylCoA_DH/oxidase_NM_dom_sf"/>
</dbReference>
<comment type="similarity">
    <text evidence="2 11">Belongs to the acyl-CoA dehydrogenase family.</text>
</comment>
<dbReference type="InterPro" id="IPR006089">
    <property type="entry name" value="Acyl-CoA_DH_CS"/>
</dbReference>
<evidence type="ECO:0000313" key="15">
    <source>
        <dbReference type="EMBL" id="NEM99515.1"/>
    </source>
</evidence>
<comment type="catalytic activity">
    <reaction evidence="10">
        <text>glutaryl-CoA + oxidized [electron-transfer flavoprotein] + 2 H(+) = (2E)-butenoyl-CoA + reduced [electron-transfer flavoprotein] + CO2</text>
        <dbReference type="Rhea" id="RHEA:13389"/>
        <dbReference type="Rhea" id="RHEA-COMP:10685"/>
        <dbReference type="Rhea" id="RHEA-COMP:10686"/>
        <dbReference type="ChEBI" id="CHEBI:15378"/>
        <dbReference type="ChEBI" id="CHEBI:16526"/>
        <dbReference type="ChEBI" id="CHEBI:57332"/>
        <dbReference type="ChEBI" id="CHEBI:57378"/>
        <dbReference type="ChEBI" id="CHEBI:57692"/>
        <dbReference type="ChEBI" id="CHEBI:58307"/>
        <dbReference type="EC" id="1.3.8.6"/>
    </reaction>
</comment>
<feature type="domain" description="Acyl-CoA dehydrogenase/oxidase C-terminal" evidence="12">
    <location>
        <begin position="239"/>
        <end position="383"/>
    </location>
</feature>
<dbReference type="InterPro" id="IPR036250">
    <property type="entry name" value="AcylCo_DH-like_C"/>
</dbReference>
<organism evidence="15 16">
    <name type="scientific">Pontibacter burrus</name>
    <dbReference type="NCBI Taxonomy" id="2704466"/>
    <lineage>
        <taxon>Bacteria</taxon>
        <taxon>Pseudomonadati</taxon>
        <taxon>Bacteroidota</taxon>
        <taxon>Cytophagia</taxon>
        <taxon>Cytophagales</taxon>
        <taxon>Hymenobacteraceae</taxon>
        <taxon>Pontibacter</taxon>
    </lineage>
</organism>
<comment type="caution">
    <text evidence="15">The sequence shown here is derived from an EMBL/GenBank/DDBJ whole genome shotgun (WGS) entry which is preliminary data.</text>
</comment>
<evidence type="ECO:0000259" key="13">
    <source>
        <dbReference type="Pfam" id="PF02770"/>
    </source>
</evidence>
<dbReference type="Proteomes" id="UP000474777">
    <property type="component" value="Unassembled WGS sequence"/>
</dbReference>
<evidence type="ECO:0000259" key="14">
    <source>
        <dbReference type="Pfam" id="PF02771"/>
    </source>
</evidence>
<comment type="pathway">
    <text evidence="7">Amino-acid metabolism; lysine degradation.</text>
</comment>
<dbReference type="GO" id="GO:0050660">
    <property type="term" value="F:flavin adenine dinucleotide binding"/>
    <property type="evidence" value="ECO:0007669"/>
    <property type="project" value="InterPro"/>
</dbReference>
<accession>A0A6B3LX48</accession>
<keyword evidence="4 11" id="KW-0274">FAD</keyword>
<dbReference type="Pfam" id="PF02771">
    <property type="entry name" value="Acyl-CoA_dh_N"/>
    <property type="match status" value="1"/>
</dbReference>
<dbReference type="PANTHER" id="PTHR42807">
    <property type="entry name" value="GLUTARYL-COA DEHYDROGENASE, MITOCHONDRIAL"/>
    <property type="match status" value="1"/>
</dbReference>
<dbReference type="AlphaFoldDB" id="A0A6B3LX48"/>
<dbReference type="EMBL" id="JAAGWD010000010">
    <property type="protein sequence ID" value="NEM99515.1"/>
    <property type="molecule type" value="Genomic_DNA"/>
</dbReference>
<dbReference type="GO" id="GO:0000062">
    <property type="term" value="F:fatty-acyl-CoA binding"/>
    <property type="evidence" value="ECO:0007669"/>
    <property type="project" value="TreeGrafter"/>
</dbReference>
<dbReference type="FunFam" id="1.10.540.10:FF:000002">
    <property type="entry name" value="Acyl-CoA dehydrogenase FadE19"/>
    <property type="match status" value="1"/>
</dbReference>
<evidence type="ECO:0000256" key="3">
    <source>
        <dbReference type="ARBA" id="ARBA00022630"/>
    </source>
</evidence>
<dbReference type="InterPro" id="IPR052033">
    <property type="entry name" value="Glutaryl-CoA_DH_mitochondrial"/>
</dbReference>
<evidence type="ECO:0000256" key="7">
    <source>
        <dbReference type="ARBA" id="ARBA00037899"/>
    </source>
</evidence>
<dbReference type="SUPFAM" id="SSF56645">
    <property type="entry name" value="Acyl-CoA dehydrogenase NM domain-like"/>
    <property type="match status" value="1"/>
</dbReference>
<keyword evidence="3 11" id="KW-0285">Flavoprotein</keyword>
<dbReference type="InterPro" id="IPR013786">
    <property type="entry name" value="AcylCoA_DH/ox_N"/>
</dbReference>
<dbReference type="Pfam" id="PF00441">
    <property type="entry name" value="Acyl-CoA_dh_1"/>
    <property type="match status" value="1"/>
</dbReference>
<evidence type="ECO:0000259" key="12">
    <source>
        <dbReference type="Pfam" id="PF00441"/>
    </source>
</evidence>
<feature type="domain" description="Acyl-CoA dehydrogenase/oxidase N-terminal" evidence="14">
    <location>
        <begin position="19"/>
        <end position="131"/>
    </location>
</feature>
<evidence type="ECO:0000256" key="9">
    <source>
        <dbReference type="ARBA" id="ARBA00039033"/>
    </source>
</evidence>
<evidence type="ECO:0000313" key="16">
    <source>
        <dbReference type="Proteomes" id="UP000474777"/>
    </source>
</evidence>
<evidence type="ECO:0000256" key="4">
    <source>
        <dbReference type="ARBA" id="ARBA00022827"/>
    </source>
</evidence>
<evidence type="ECO:0000256" key="11">
    <source>
        <dbReference type="RuleBase" id="RU362125"/>
    </source>
</evidence>
<dbReference type="InterPro" id="IPR037069">
    <property type="entry name" value="AcylCoA_DH/ox_N_sf"/>
</dbReference>
<comment type="cofactor">
    <cofactor evidence="1 11">
        <name>FAD</name>
        <dbReference type="ChEBI" id="CHEBI:57692"/>
    </cofactor>
</comment>
<dbReference type="InterPro" id="IPR046373">
    <property type="entry name" value="Acyl-CoA_Oxase/DH_mid-dom_sf"/>
</dbReference>
<dbReference type="RefSeq" id="WP_163916721.1">
    <property type="nucleotide sequence ID" value="NZ_JAAGWD010000010.1"/>
</dbReference>
<keyword evidence="16" id="KW-1185">Reference proteome</keyword>
<sequence>MAYESSGAPDYYNIDDLLTEEHLLIRQTMRDFVKREISPYIEKWAQDAHFPSEIVKKFGDVGAFGPTIPTEYGGGGLDYISYGIIMQEIERGDSGMRSTASVQGSLVMYPIYKYGSEEQRKKYLPKLASGEWLGCFGLTEPDFGSNPGGMVTNIKDMGDHYLLNGSKMWISNSPECQIAVVWAKNEEGRIKGLIVERGMEGFTTPEIHNKWSLRASCTGELVFDNVKVPKENLLPNVDGLRGPLGCLDSARYGISWGALGAAIDCYESALKYSKERIQFDKPIGGFQLTQKKLAEMLTEITKAQLMVWRLGTLMNEGKATTQQISMAKRNSVDMALHIAREARQIHGGMGITGEYPIMRHMMNLESVITYEGTHDIHLLITGADITGIQAFK</sequence>
<dbReference type="PANTHER" id="PTHR42807:SF1">
    <property type="entry name" value="GLUTARYL-COA DEHYDROGENASE, MITOCHONDRIAL"/>
    <property type="match status" value="1"/>
</dbReference>
<dbReference type="InterPro" id="IPR006091">
    <property type="entry name" value="Acyl-CoA_Oxase/DH_mid-dom"/>
</dbReference>
<evidence type="ECO:0000256" key="6">
    <source>
        <dbReference type="ARBA" id="ARBA00023002"/>
    </source>
</evidence>
<dbReference type="EC" id="1.3.8.6" evidence="9"/>
<dbReference type="PROSITE" id="PS00073">
    <property type="entry name" value="ACYL_COA_DH_2"/>
    <property type="match status" value="1"/>
</dbReference>
<gene>
    <name evidence="15" type="ORF">GXP69_17595</name>
</gene>
<evidence type="ECO:0000256" key="10">
    <source>
        <dbReference type="ARBA" id="ARBA00049493"/>
    </source>
</evidence>
<comment type="pathway">
    <text evidence="8">Amino-acid metabolism; tryptophan metabolism.</text>
</comment>
<dbReference type="InterPro" id="IPR009075">
    <property type="entry name" value="AcylCo_DH/oxidase_C"/>
</dbReference>
<dbReference type="GO" id="GO:0046949">
    <property type="term" value="P:fatty-acyl-CoA biosynthetic process"/>
    <property type="evidence" value="ECO:0007669"/>
    <property type="project" value="TreeGrafter"/>
</dbReference>
<dbReference type="GO" id="GO:0004361">
    <property type="term" value="F:glutaryl-CoA dehydrogenase activity"/>
    <property type="evidence" value="ECO:0007669"/>
    <property type="project" value="UniProtKB-EC"/>
</dbReference>
<dbReference type="Gene3D" id="1.10.540.10">
    <property type="entry name" value="Acyl-CoA dehydrogenase/oxidase, N-terminal domain"/>
    <property type="match status" value="1"/>
</dbReference>